<keyword evidence="1" id="KW-0560">Oxidoreductase</keyword>
<dbReference type="Pfam" id="PF00296">
    <property type="entry name" value="Bac_luciferase"/>
    <property type="match status" value="1"/>
</dbReference>
<evidence type="ECO:0000256" key="1">
    <source>
        <dbReference type="ARBA" id="ARBA00023002"/>
    </source>
</evidence>
<dbReference type="EMBL" id="CAEZYR010000259">
    <property type="protein sequence ID" value="CAB4777764.1"/>
    <property type="molecule type" value="Genomic_DNA"/>
</dbReference>
<dbReference type="AlphaFoldDB" id="A0A6J7AHE1"/>
<evidence type="ECO:0000313" key="5">
    <source>
        <dbReference type="EMBL" id="CAB4911296.1"/>
    </source>
</evidence>
<dbReference type="PANTHER" id="PTHR43244">
    <property type="match status" value="1"/>
</dbReference>
<evidence type="ECO:0000313" key="3">
    <source>
        <dbReference type="EMBL" id="CAB4777764.1"/>
    </source>
</evidence>
<dbReference type="Gene3D" id="3.20.20.30">
    <property type="entry name" value="Luciferase-like domain"/>
    <property type="match status" value="1"/>
</dbReference>
<dbReference type="PANTHER" id="PTHR43244:SF1">
    <property type="entry name" value="5,10-METHYLENETETRAHYDROMETHANOPTERIN REDUCTASE"/>
    <property type="match status" value="1"/>
</dbReference>
<name>A0A6J7AHE1_9ZZZZ</name>
<dbReference type="CDD" id="cd01097">
    <property type="entry name" value="Tetrahydromethanopterin_reductase"/>
    <property type="match status" value="1"/>
</dbReference>
<dbReference type="SUPFAM" id="SSF51679">
    <property type="entry name" value="Bacterial luciferase-like"/>
    <property type="match status" value="1"/>
</dbReference>
<organism evidence="4">
    <name type="scientific">freshwater metagenome</name>
    <dbReference type="NCBI Taxonomy" id="449393"/>
    <lineage>
        <taxon>unclassified sequences</taxon>
        <taxon>metagenomes</taxon>
        <taxon>ecological metagenomes</taxon>
    </lineage>
</organism>
<dbReference type="InterPro" id="IPR050564">
    <property type="entry name" value="F420-G6PD/mer"/>
</dbReference>
<dbReference type="InterPro" id="IPR019951">
    <property type="entry name" value="F420_OxRdatse_Rv3520c_pred"/>
</dbReference>
<dbReference type="InterPro" id="IPR011251">
    <property type="entry name" value="Luciferase-like_dom"/>
</dbReference>
<reference evidence="4" key="1">
    <citation type="submission" date="2020-05" db="EMBL/GenBank/DDBJ databases">
        <authorList>
            <person name="Chiriac C."/>
            <person name="Salcher M."/>
            <person name="Ghai R."/>
            <person name="Kavagutti S V."/>
        </authorList>
    </citation>
    <scope>NUCLEOTIDE SEQUENCE</scope>
</reference>
<sequence length="346" mass="36795">MQISTNLDYAGDFQASAARAVALEQAGVDAIWVAEAYGFDAISMLGYLAAKTSRVTLGTGIINVFSRTPALIAQTAAGLDRLTGGRFVLGLGASGPQVIEGWHGMAYTQPIARLRETIDICRMAWARERLVYDGSVFHLPLPDDQGTGLGKPLKMINTPQRAQIPIHIASLGPKSVEICAASADGWLPFLYVPERAERVWGTALAKGLAKRSPDLAPLEITGGGMLAIGPMADVVPLRDRARPMLALYIGGMGARGKNFYNDVCRAYGWEAEAELIQDLYLEGKKVEAAAAVPDELVEKATLCGDAAYVRDRVDAYRSAGVTNLNVAPVGADPVATIAQLREIVGG</sequence>
<evidence type="ECO:0000259" key="2">
    <source>
        <dbReference type="Pfam" id="PF00296"/>
    </source>
</evidence>
<protein>
    <submittedName>
        <fullName evidence="4">Unannotated protein</fullName>
    </submittedName>
</protein>
<dbReference type="GO" id="GO:0016705">
    <property type="term" value="F:oxidoreductase activity, acting on paired donors, with incorporation or reduction of molecular oxygen"/>
    <property type="evidence" value="ECO:0007669"/>
    <property type="project" value="InterPro"/>
</dbReference>
<evidence type="ECO:0000313" key="4">
    <source>
        <dbReference type="EMBL" id="CAB4832344.1"/>
    </source>
</evidence>
<proteinExistence type="predicted"/>
<accession>A0A6J7AHE1</accession>
<gene>
    <name evidence="3" type="ORF">UFOPK2754_03482</name>
    <name evidence="4" type="ORF">UFOPK3139_01637</name>
    <name evidence="5" type="ORF">UFOPK3543_01521</name>
    <name evidence="6" type="ORF">UFOPK3967_01357</name>
</gene>
<dbReference type="EMBL" id="CAFBMH010000052">
    <property type="protein sequence ID" value="CAB4911296.1"/>
    <property type="molecule type" value="Genomic_DNA"/>
</dbReference>
<evidence type="ECO:0000313" key="6">
    <source>
        <dbReference type="EMBL" id="CAB4996415.1"/>
    </source>
</evidence>
<dbReference type="InterPro" id="IPR036661">
    <property type="entry name" value="Luciferase-like_sf"/>
</dbReference>
<dbReference type="EMBL" id="CAFABA010000065">
    <property type="protein sequence ID" value="CAB4832344.1"/>
    <property type="molecule type" value="Genomic_DNA"/>
</dbReference>
<feature type="domain" description="Luciferase-like" evidence="2">
    <location>
        <begin position="6"/>
        <end position="322"/>
    </location>
</feature>
<dbReference type="NCBIfam" id="TIGR03559">
    <property type="entry name" value="F420_Rv3520c"/>
    <property type="match status" value="1"/>
</dbReference>
<dbReference type="EMBL" id="CAFBOS010000074">
    <property type="protein sequence ID" value="CAB4996415.1"/>
    <property type="molecule type" value="Genomic_DNA"/>
</dbReference>